<evidence type="ECO:0000313" key="2">
    <source>
        <dbReference type="EMBL" id="KAK2569100.1"/>
    </source>
</evidence>
<accession>A0AAD9QX98</accession>
<protein>
    <submittedName>
        <fullName evidence="2">PHD finger protein 21A</fullName>
    </submittedName>
</protein>
<sequence>MSCLDPPLTAVPPGMWLCPKCKEKVAEEEPMAWPGTLAVVHSYLAHKTAKEEEKNRLLKRSEELKVERIQLEAKAKQLSNAIMWKRLYFQLAGVPVHHEASTRAISVT</sequence>
<organism evidence="2 3">
    <name type="scientific">Acropora cervicornis</name>
    <name type="common">Staghorn coral</name>
    <dbReference type="NCBI Taxonomy" id="6130"/>
    <lineage>
        <taxon>Eukaryota</taxon>
        <taxon>Metazoa</taxon>
        <taxon>Cnidaria</taxon>
        <taxon>Anthozoa</taxon>
        <taxon>Hexacorallia</taxon>
        <taxon>Scleractinia</taxon>
        <taxon>Astrocoeniina</taxon>
        <taxon>Acroporidae</taxon>
        <taxon>Acropora</taxon>
    </lineage>
</organism>
<dbReference type="EMBL" id="JARQWQ010000010">
    <property type="protein sequence ID" value="KAK2569100.1"/>
    <property type="molecule type" value="Genomic_DNA"/>
</dbReference>
<comment type="caution">
    <text evidence="2">The sequence shown here is derived from an EMBL/GenBank/DDBJ whole genome shotgun (WGS) entry which is preliminary data.</text>
</comment>
<proteinExistence type="predicted"/>
<name>A0AAD9QX98_ACRCE</name>
<evidence type="ECO:0000313" key="3">
    <source>
        <dbReference type="Proteomes" id="UP001249851"/>
    </source>
</evidence>
<dbReference type="Gene3D" id="3.30.40.10">
    <property type="entry name" value="Zinc/RING finger domain, C3HC4 (zinc finger)"/>
    <property type="match status" value="1"/>
</dbReference>
<keyword evidence="1" id="KW-0175">Coiled coil</keyword>
<dbReference type="InterPro" id="IPR011011">
    <property type="entry name" value="Znf_FYVE_PHD"/>
</dbReference>
<dbReference type="AlphaFoldDB" id="A0AAD9QX98"/>
<dbReference type="SUPFAM" id="SSF57903">
    <property type="entry name" value="FYVE/PHD zinc finger"/>
    <property type="match status" value="1"/>
</dbReference>
<keyword evidence="3" id="KW-1185">Reference proteome</keyword>
<dbReference type="PANTHER" id="PTHR24102:SF28">
    <property type="entry name" value="PHD-TYPE DOMAIN-CONTAINING PROTEIN"/>
    <property type="match status" value="1"/>
</dbReference>
<dbReference type="PANTHER" id="PTHR24102">
    <property type="entry name" value="PHD FINGER PROTEIN"/>
    <property type="match status" value="1"/>
</dbReference>
<feature type="coiled-coil region" evidence="1">
    <location>
        <begin position="47"/>
        <end position="81"/>
    </location>
</feature>
<reference evidence="2" key="1">
    <citation type="journal article" date="2023" name="G3 (Bethesda)">
        <title>Whole genome assembly and annotation of the endangered Caribbean coral Acropora cervicornis.</title>
        <authorList>
            <person name="Selwyn J.D."/>
            <person name="Vollmer S.V."/>
        </authorList>
    </citation>
    <scope>NUCLEOTIDE SEQUENCE</scope>
    <source>
        <strain evidence="2">K2</strain>
    </source>
</reference>
<dbReference type="Proteomes" id="UP001249851">
    <property type="component" value="Unassembled WGS sequence"/>
</dbReference>
<reference evidence="2" key="2">
    <citation type="journal article" date="2023" name="Science">
        <title>Genomic signatures of disease resistance in endangered staghorn corals.</title>
        <authorList>
            <person name="Vollmer S.V."/>
            <person name="Selwyn J.D."/>
            <person name="Despard B.A."/>
            <person name="Roesel C.L."/>
        </authorList>
    </citation>
    <scope>NUCLEOTIDE SEQUENCE</scope>
    <source>
        <strain evidence="2">K2</strain>
    </source>
</reference>
<evidence type="ECO:0000256" key="1">
    <source>
        <dbReference type="SAM" id="Coils"/>
    </source>
</evidence>
<gene>
    <name evidence="2" type="ORF">P5673_005986</name>
</gene>
<dbReference type="InterPro" id="IPR013083">
    <property type="entry name" value="Znf_RING/FYVE/PHD"/>
</dbReference>